<proteinExistence type="inferred from homology"/>
<evidence type="ECO:0000256" key="1">
    <source>
        <dbReference type="ARBA" id="ARBA00009013"/>
    </source>
</evidence>
<dbReference type="InterPro" id="IPR003658">
    <property type="entry name" value="Anti-sigma_ant"/>
</dbReference>
<dbReference type="Gene3D" id="3.30.750.24">
    <property type="entry name" value="STAS domain"/>
    <property type="match status" value="1"/>
</dbReference>
<dbReference type="CDD" id="cd07043">
    <property type="entry name" value="STAS_anti-anti-sigma_factors"/>
    <property type="match status" value="1"/>
</dbReference>
<dbReference type="InterPro" id="IPR036513">
    <property type="entry name" value="STAS_dom_sf"/>
</dbReference>
<comment type="caution">
    <text evidence="5">The sequence shown here is derived from an EMBL/GenBank/DDBJ whole genome shotgun (WGS) entry which is preliminary data.</text>
</comment>
<dbReference type="InterPro" id="IPR002645">
    <property type="entry name" value="STAS_dom"/>
</dbReference>
<keyword evidence="6" id="KW-1185">Reference proteome</keyword>
<feature type="compositionally biased region" description="Low complexity" evidence="3">
    <location>
        <begin position="157"/>
        <end position="168"/>
    </location>
</feature>
<feature type="region of interest" description="Disordered" evidence="3">
    <location>
        <begin position="132"/>
        <end position="190"/>
    </location>
</feature>
<dbReference type="Pfam" id="PF01740">
    <property type="entry name" value="STAS"/>
    <property type="match status" value="1"/>
</dbReference>
<reference evidence="6" key="1">
    <citation type="journal article" date="2019" name="Int. J. Syst. Evol. Microbiol.">
        <title>The Global Catalogue of Microorganisms (GCM) 10K type strain sequencing project: providing services to taxonomists for standard genome sequencing and annotation.</title>
        <authorList>
            <consortium name="The Broad Institute Genomics Platform"/>
            <consortium name="The Broad Institute Genome Sequencing Center for Infectious Disease"/>
            <person name="Wu L."/>
            <person name="Ma J."/>
        </authorList>
    </citation>
    <scope>NUCLEOTIDE SEQUENCE [LARGE SCALE GENOMIC DNA]</scope>
    <source>
        <strain evidence="6">CCUG 49560</strain>
    </source>
</reference>
<organism evidence="5 6">
    <name type="scientific">Sphaerisporangium corydalis</name>
    <dbReference type="NCBI Taxonomy" id="1441875"/>
    <lineage>
        <taxon>Bacteria</taxon>
        <taxon>Bacillati</taxon>
        <taxon>Actinomycetota</taxon>
        <taxon>Actinomycetes</taxon>
        <taxon>Streptosporangiales</taxon>
        <taxon>Streptosporangiaceae</taxon>
        <taxon>Sphaerisporangium</taxon>
    </lineage>
</organism>
<comment type="similarity">
    <text evidence="1 2">Belongs to the anti-sigma-factor antagonist family.</text>
</comment>
<dbReference type="Proteomes" id="UP001595891">
    <property type="component" value="Unassembled WGS sequence"/>
</dbReference>
<protein>
    <recommendedName>
        <fullName evidence="2">Anti-sigma factor antagonist</fullName>
    </recommendedName>
</protein>
<evidence type="ECO:0000256" key="2">
    <source>
        <dbReference type="RuleBase" id="RU003749"/>
    </source>
</evidence>
<evidence type="ECO:0000313" key="5">
    <source>
        <dbReference type="EMBL" id="MFC4584895.1"/>
    </source>
</evidence>
<feature type="domain" description="STAS" evidence="4">
    <location>
        <begin position="11"/>
        <end position="121"/>
    </location>
</feature>
<dbReference type="RefSeq" id="WP_262840933.1">
    <property type="nucleotide sequence ID" value="NZ_JANZYP010000003.1"/>
</dbReference>
<evidence type="ECO:0000259" key="4">
    <source>
        <dbReference type="PROSITE" id="PS50801"/>
    </source>
</evidence>
<dbReference type="EMBL" id="JBHSFN010000001">
    <property type="protein sequence ID" value="MFC4584895.1"/>
    <property type="molecule type" value="Genomic_DNA"/>
</dbReference>
<evidence type="ECO:0000256" key="3">
    <source>
        <dbReference type="SAM" id="MobiDB-lite"/>
    </source>
</evidence>
<dbReference type="PANTHER" id="PTHR33495:SF2">
    <property type="entry name" value="ANTI-SIGMA FACTOR ANTAGONIST TM_1081-RELATED"/>
    <property type="match status" value="1"/>
</dbReference>
<dbReference type="SUPFAM" id="SSF52091">
    <property type="entry name" value="SpoIIaa-like"/>
    <property type="match status" value="1"/>
</dbReference>
<dbReference type="PROSITE" id="PS50801">
    <property type="entry name" value="STAS"/>
    <property type="match status" value="1"/>
</dbReference>
<dbReference type="NCBIfam" id="TIGR00377">
    <property type="entry name" value="ant_ant_sig"/>
    <property type="match status" value="1"/>
</dbReference>
<dbReference type="PANTHER" id="PTHR33495">
    <property type="entry name" value="ANTI-SIGMA FACTOR ANTAGONIST TM_1081-RELATED-RELATED"/>
    <property type="match status" value="1"/>
</dbReference>
<evidence type="ECO:0000313" key="6">
    <source>
        <dbReference type="Proteomes" id="UP001595891"/>
    </source>
</evidence>
<gene>
    <name evidence="5" type="ORF">ACFO8L_02340</name>
</gene>
<name>A0ABV9E5W5_9ACTN</name>
<accession>A0ABV9E5W5</accession>
<sequence>MQFGADPPMGLNISYEERDSALVVQARGELDYRSAPVLRGELDHVWKVPGVSTIVLDLAEVTFCDSVGLSELIAALRRSKTTGRVLLLSGLQGTLLRVLTITGLRGAFDSHDTVEDALRHASGLGSAPPFLLGVSPGPLEGARPDPLDPSPAHVRQPENAPLAPEPALSGSAAMETPEAEPQLPPTGDGA</sequence>